<gene>
    <name evidence="1" type="ORF">LMH87_003892</name>
</gene>
<protein>
    <submittedName>
        <fullName evidence="1">Uncharacterized protein</fullName>
    </submittedName>
</protein>
<keyword evidence="2" id="KW-1185">Reference proteome</keyword>
<dbReference type="KEGG" id="amus:LMH87_003892"/>
<comment type="caution">
    <text evidence="1">The sequence shown here is derived from an EMBL/GenBank/DDBJ whole genome shotgun (WGS) entry which is preliminary data.</text>
</comment>
<dbReference type="GeneID" id="80891051"/>
<evidence type="ECO:0000313" key="2">
    <source>
        <dbReference type="Proteomes" id="UP001144673"/>
    </source>
</evidence>
<sequence>MVKCSHERDSACIPTSHHGSTLAAGCVLELGLEQLVESGVETGQGRHAGRQAEAAVKRAAARRRVMLGT</sequence>
<name>A0A9W8Q3J3_AKAMU</name>
<evidence type="ECO:0000313" key="1">
    <source>
        <dbReference type="EMBL" id="KAJ4145030.1"/>
    </source>
</evidence>
<dbReference type="RefSeq" id="XP_056048700.1">
    <property type="nucleotide sequence ID" value="XM_056195031.1"/>
</dbReference>
<reference evidence="1" key="1">
    <citation type="journal article" date="2023" name="Access Microbiol">
        <title>De-novo genome assembly for Akanthomyces muscarius, a biocontrol agent of insect agricultural pests.</title>
        <authorList>
            <person name="Erdos Z."/>
            <person name="Studholme D.J."/>
            <person name="Raymond B."/>
            <person name="Sharma M."/>
        </authorList>
    </citation>
    <scope>NUCLEOTIDE SEQUENCE</scope>
    <source>
        <strain evidence="1">Ve6</strain>
    </source>
</reference>
<proteinExistence type="predicted"/>
<dbReference type="AlphaFoldDB" id="A0A9W8Q3J3"/>
<dbReference type="PROSITE" id="PS51257">
    <property type="entry name" value="PROKAR_LIPOPROTEIN"/>
    <property type="match status" value="1"/>
</dbReference>
<organism evidence="1 2">
    <name type="scientific">Akanthomyces muscarius</name>
    <name type="common">Entomopathogenic fungus</name>
    <name type="synonym">Lecanicillium muscarium</name>
    <dbReference type="NCBI Taxonomy" id="2231603"/>
    <lineage>
        <taxon>Eukaryota</taxon>
        <taxon>Fungi</taxon>
        <taxon>Dikarya</taxon>
        <taxon>Ascomycota</taxon>
        <taxon>Pezizomycotina</taxon>
        <taxon>Sordariomycetes</taxon>
        <taxon>Hypocreomycetidae</taxon>
        <taxon>Hypocreales</taxon>
        <taxon>Cordycipitaceae</taxon>
        <taxon>Akanthomyces</taxon>
    </lineage>
</organism>
<accession>A0A9W8Q3J3</accession>
<dbReference type="Proteomes" id="UP001144673">
    <property type="component" value="Chromosome 2"/>
</dbReference>
<dbReference type="EMBL" id="JAJHUN010000011">
    <property type="protein sequence ID" value="KAJ4145030.1"/>
    <property type="molecule type" value="Genomic_DNA"/>
</dbReference>